<dbReference type="SUPFAM" id="SSF48452">
    <property type="entry name" value="TPR-like"/>
    <property type="match status" value="2"/>
</dbReference>
<dbReference type="Pfam" id="PF13432">
    <property type="entry name" value="TPR_16"/>
    <property type="match status" value="3"/>
</dbReference>
<reference evidence="2 3" key="1">
    <citation type="submission" date="2018-05" db="EMBL/GenBank/DDBJ databases">
        <title>Genomic Encyclopedia of Type Strains, Phase IV (KMG-V): Genome sequencing to study the core and pangenomes of soil and plant-associated prokaryotes.</title>
        <authorList>
            <person name="Whitman W."/>
        </authorList>
    </citation>
    <scope>NUCLEOTIDE SEQUENCE [LARGE SCALE GENOMIC DNA]</scope>
    <source>
        <strain evidence="2 3">SCZa-39</strain>
    </source>
</reference>
<dbReference type="Gene3D" id="1.25.40.10">
    <property type="entry name" value="Tetratricopeptide repeat domain"/>
    <property type="match status" value="4"/>
</dbReference>
<feature type="repeat" description="TPR" evidence="1">
    <location>
        <begin position="257"/>
        <end position="290"/>
    </location>
</feature>
<dbReference type="InterPro" id="IPR011990">
    <property type="entry name" value="TPR-like_helical_dom_sf"/>
</dbReference>
<feature type="repeat" description="TPR" evidence="1">
    <location>
        <begin position="87"/>
        <end position="120"/>
    </location>
</feature>
<dbReference type="RefSeq" id="WP_165841792.1">
    <property type="nucleotide sequence ID" value="NZ_QEOB01000002.1"/>
</dbReference>
<dbReference type="Pfam" id="PF13374">
    <property type="entry name" value="TPR_10"/>
    <property type="match status" value="2"/>
</dbReference>
<feature type="repeat" description="TPR" evidence="1">
    <location>
        <begin position="223"/>
        <end position="256"/>
    </location>
</feature>
<proteinExistence type="predicted"/>
<dbReference type="EMBL" id="QEOB01000002">
    <property type="protein sequence ID" value="PVX86582.1"/>
    <property type="molecule type" value="Genomic_DNA"/>
</dbReference>
<feature type="repeat" description="TPR" evidence="1">
    <location>
        <begin position="121"/>
        <end position="154"/>
    </location>
</feature>
<dbReference type="PANTHER" id="PTHR44809:SF1">
    <property type="entry name" value="PROTEIN O-MANNOSYL-TRANSFERASE TMTC1"/>
    <property type="match status" value="1"/>
</dbReference>
<dbReference type="PANTHER" id="PTHR44809">
    <property type="match status" value="1"/>
</dbReference>
<evidence type="ECO:0000256" key="1">
    <source>
        <dbReference type="PROSITE-ProRule" id="PRU00339"/>
    </source>
</evidence>
<dbReference type="Gene3D" id="3.40.50.2000">
    <property type="entry name" value="Glycogen Phosphorylase B"/>
    <property type="match status" value="1"/>
</dbReference>
<accession>A0ABX5KWI0</accession>
<protein>
    <submittedName>
        <fullName evidence="2">Tetratricopeptide repeat protein</fullName>
    </submittedName>
</protein>
<dbReference type="SMART" id="SM00028">
    <property type="entry name" value="TPR"/>
    <property type="match status" value="8"/>
</dbReference>
<evidence type="ECO:0000313" key="3">
    <source>
        <dbReference type="Proteomes" id="UP000245712"/>
    </source>
</evidence>
<comment type="caution">
    <text evidence="2">The sequence shown here is derived from an EMBL/GenBank/DDBJ whole genome shotgun (WGS) entry which is preliminary data.</text>
</comment>
<dbReference type="InterPro" id="IPR052943">
    <property type="entry name" value="TMTC_O-mannosyl-trnsfr"/>
</dbReference>
<evidence type="ECO:0000313" key="2">
    <source>
        <dbReference type="EMBL" id="PVX86582.1"/>
    </source>
</evidence>
<dbReference type="PROSITE" id="PS50005">
    <property type="entry name" value="TPR"/>
    <property type="match status" value="4"/>
</dbReference>
<sequence>MNASTEDTTRSAHDPAPDAADPYEAAFALFSGGRSAQALAQLDSLILAQPSNVQALNLAAICLVTLNRKPEAAAYWRRAVEADPQDAQAHNNLGNVQYELGDLCEAQASFNRAIAIDPQSADGHRNLGWLLHMRERYDEAEACYRRALALRDDDAVILNDLACLLNKLDRHAQAETCARRASHIDPASADIQHTLGCALFGLGRWVEAQAAFQQTLVLRPGDANAHRGLGAACFESGDLAQSEDAYRRALAIHPDDADLCSSLGFILVETGRHEEAEAFYRRAVVLHENHATLNDLGFVLYELRRMHEAQSCYRRALEWAPGSAQISMNLALCLLAMGRFEEGWPLWEARYDPGLKSRNTVVPDLPFPQWQGEPLDGKSLLVLHEQGHGDSLQFARYLPMLRERGVAHLSVACPPALKRLLETVEGVDACVPLAGDHAMRKHDYWCFMMSLPGRFGTTLRTIPAAVPYVRVPAPCADAWHARVPAGAFKVGLVWAGDPRLWQTGTRATTVDRRRSLDATALLPLLQTEGVTFVSLQKGETTRGQIEKLAPQWRPHDVMDDVQDFADTAAIVDRLDLVITVDTSVAHLAGALGKPVWILSRFDGCWRWLDDRDDTPWYPDARLFRQVRPGDWNEVIARVTRALQACVAGKGDKA</sequence>
<name>A0ABX5KWI0_9BURK</name>
<dbReference type="SUPFAM" id="SSF53756">
    <property type="entry name" value="UDP-Glycosyltransferase/glycogen phosphorylase"/>
    <property type="match status" value="1"/>
</dbReference>
<gene>
    <name evidence="2" type="ORF">C7402_102418</name>
</gene>
<organism evidence="2 3">
    <name type="scientific">Paraburkholderia unamae</name>
    <dbReference type="NCBI Taxonomy" id="219649"/>
    <lineage>
        <taxon>Bacteria</taxon>
        <taxon>Pseudomonadati</taxon>
        <taxon>Pseudomonadota</taxon>
        <taxon>Betaproteobacteria</taxon>
        <taxon>Burkholderiales</taxon>
        <taxon>Burkholderiaceae</taxon>
        <taxon>Paraburkholderia</taxon>
    </lineage>
</organism>
<dbReference type="PROSITE" id="PS50293">
    <property type="entry name" value="TPR_REGION"/>
    <property type="match status" value="1"/>
</dbReference>
<dbReference type="InterPro" id="IPR019734">
    <property type="entry name" value="TPR_rpt"/>
</dbReference>
<keyword evidence="1" id="KW-0802">TPR repeat</keyword>
<dbReference type="Proteomes" id="UP000245712">
    <property type="component" value="Unassembled WGS sequence"/>
</dbReference>
<keyword evidence="3" id="KW-1185">Reference proteome</keyword>